<evidence type="ECO:0000256" key="4">
    <source>
        <dbReference type="SAM" id="MobiDB-lite"/>
    </source>
</evidence>
<dbReference type="InterPro" id="IPR000814">
    <property type="entry name" value="TBP"/>
</dbReference>
<keyword evidence="3" id="KW-0804">Transcription</keyword>
<dbReference type="InterPro" id="IPR012295">
    <property type="entry name" value="TBP_dom_sf"/>
</dbReference>
<dbReference type="Gene3D" id="3.30.310.10">
    <property type="entry name" value="TATA-Binding Protein"/>
    <property type="match status" value="2"/>
</dbReference>
<gene>
    <name evidence="6" type="primary">Aste57867_17655</name>
    <name evidence="5" type="ORF">As57867_017594</name>
    <name evidence="6" type="ORF">ASTE57867_17655</name>
</gene>
<comment type="similarity">
    <text evidence="1">Belongs to the TBP family.</text>
</comment>
<evidence type="ECO:0000256" key="2">
    <source>
        <dbReference type="ARBA" id="ARBA00023125"/>
    </source>
</evidence>
<evidence type="ECO:0000256" key="3">
    <source>
        <dbReference type="ARBA" id="ARBA00023163"/>
    </source>
</evidence>
<keyword evidence="7" id="KW-1185">Reference proteome</keyword>
<dbReference type="CDD" id="cd00652">
    <property type="entry name" value="TBP_TLF"/>
    <property type="match status" value="1"/>
</dbReference>
<accession>A0A485L896</accession>
<reference evidence="6 7" key="1">
    <citation type="submission" date="2019-03" db="EMBL/GenBank/DDBJ databases">
        <authorList>
            <person name="Gaulin E."/>
            <person name="Dumas B."/>
        </authorList>
    </citation>
    <scope>NUCLEOTIDE SEQUENCE [LARGE SCALE GENOMIC DNA]</scope>
    <source>
        <strain evidence="6">CBS 568.67</strain>
    </source>
</reference>
<dbReference type="Pfam" id="PF00352">
    <property type="entry name" value="TBP"/>
    <property type="match status" value="2"/>
</dbReference>
<evidence type="ECO:0000256" key="1">
    <source>
        <dbReference type="ARBA" id="ARBA00005560"/>
    </source>
</evidence>
<dbReference type="Proteomes" id="UP000332933">
    <property type="component" value="Unassembled WGS sequence"/>
</dbReference>
<organism evidence="6 7">
    <name type="scientific">Aphanomyces stellatus</name>
    <dbReference type="NCBI Taxonomy" id="120398"/>
    <lineage>
        <taxon>Eukaryota</taxon>
        <taxon>Sar</taxon>
        <taxon>Stramenopiles</taxon>
        <taxon>Oomycota</taxon>
        <taxon>Saprolegniomycetes</taxon>
        <taxon>Saprolegniales</taxon>
        <taxon>Verrucalvaceae</taxon>
        <taxon>Aphanomyces</taxon>
    </lineage>
</organism>
<dbReference type="SUPFAM" id="SSF55945">
    <property type="entry name" value="TATA-box binding protein-like"/>
    <property type="match status" value="2"/>
</dbReference>
<sequence length="218" mass="24104">MTTPFDDGDDVADEQAATPPPPTLTDEVRLLMQEYEVTIVNIVATFDLGLKIDLKDLVMNARNVEYNPRKFGGAIMRLRNPKTTAIVFGTGKVVLVGLNDIDGADFAAQRVETIVRKIGYTDATAKHVTVRNITATANAAHRVRLEGLLLEHARFCSFEPELFPGLYYRMIGPKMCFTIFTSGKVIVCGAKSLVDVGNGFAKLMPVLHQFQMRSRNII</sequence>
<dbReference type="AlphaFoldDB" id="A0A485L896"/>
<evidence type="ECO:0000313" key="6">
    <source>
        <dbReference type="EMBL" id="VFT94406.1"/>
    </source>
</evidence>
<feature type="compositionally biased region" description="Acidic residues" evidence="4">
    <location>
        <begin position="1"/>
        <end position="13"/>
    </location>
</feature>
<dbReference type="PANTHER" id="PTHR10126">
    <property type="entry name" value="TATA-BOX BINDING PROTEIN"/>
    <property type="match status" value="1"/>
</dbReference>
<dbReference type="GO" id="GO:0006352">
    <property type="term" value="P:DNA-templated transcription initiation"/>
    <property type="evidence" value="ECO:0007669"/>
    <property type="project" value="InterPro"/>
</dbReference>
<evidence type="ECO:0000313" key="5">
    <source>
        <dbReference type="EMBL" id="KAF0691043.1"/>
    </source>
</evidence>
<protein>
    <submittedName>
        <fullName evidence="6">Aste57867_17655 protein</fullName>
    </submittedName>
</protein>
<keyword evidence="2" id="KW-0238">DNA-binding</keyword>
<dbReference type="GO" id="GO:0003677">
    <property type="term" value="F:DNA binding"/>
    <property type="evidence" value="ECO:0007669"/>
    <property type="project" value="UniProtKB-KW"/>
</dbReference>
<feature type="region of interest" description="Disordered" evidence="4">
    <location>
        <begin position="1"/>
        <end position="24"/>
    </location>
</feature>
<name>A0A485L896_9STRA</name>
<reference evidence="5" key="2">
    <citation type="submission" date="2019-06" db="EMBL/GenBank/DDBJ databases">
        <title>Genomics analysis of Aphanomyces spp. identifies a new class of oomycete effector associated with host adaptation.</title>
        <authorList>
            <person name="Gaulin E."/>
        </authorList>
    </citation>
    <scope>NUCLEOTIDE SEQUENCE</scope>
    <source>
        <strain evidence="5">CBS 578.67</strain>
    </source>
</reference>
<dbReference type="OrthoDB" id="2127950at2759"/>
<dbReference type="EMBL" id="VJMH01006219">
    <property type="protein sequence ID" value="KAF0691043.1"/>
    <property type="molecule type" value="Genomic_DNA"/>
</dbReference>
<dbReference type="PRINTS" id="PR00686">
    <property type="entry name" value="TIFACTORIID"/>
</dbReference>
<evidence type="ECO:0000313" key="7">
    <source>
        <dbReference type="Proteomes" id="UP000332933"/>
    </source>
</evidence>
<dbReference type="EMBL" id="CAADRA010006240">
    <property type="protein sequence ID" value="VFT94406.1"/>
    <property type="molecule type" value="Genomic_DNA"/>
</dbReference>
<proteinExistence type="inferred from homology"/>